<keyword evidence="2" id="KW-1185">Reference proteome</keyword>
<reference evidence="1" key="1">
    <citation type="submission" date="2021-11" db="EMBL/GenBank/DDBJ databases">
        <authorList>
            <person name="Rodrigo-Torres L."/>
            <person name="Arahal R. D."/>
            <person name="Lucena T."/>
        </authorList>
    </citation>
    <scope>NUCLEOTIDE SEQUENCE</scope>
    <source>
        <strain evidence="1">CECT 7928</strain>
    </source>
</reference>
<comment type="caution">
    <text evidence="1">The sequence shown here is derived from an EMBL/GenBank/DDBJ whole genome shotgun (WGS) entry which is preliminary data.</text>
</comment>
<accession>A0ABM9AA71</accession>
<dbReference type="EMBL" id="CAKLDM010000004">
    <property type="protein sequence ID" value="CAH0542989.1"/>
    <property type="molecule type" value="Genomic_DNA"/>
</dbReference>
<evidence type="ECO:0000313" key="2">
    <source>
        <dbReference type="Proteomes" id="UP000838748"/>
    </source>
</evidence>
<name>A0ABM9AA71_9VIBR</name>
<gene>
    <name evidence="1" type="ORF">VMF7928_04348</name>
</gene>
<evidence type="ECO:0000313" key="1">
    <source>
        <dbReference type="EMBL" id="CAH0542989.1"/>
    </source>
</evidence>
<organism evidence="1 2">
    <name type="scientific">Vibrio marisflavi CECT 7928</name>
    <dbReference type="NCBI Taxonomy" id="634439"/>
    <lineage>
        <taxon>Bacteria</taxon>
        <taxon>Pseudomonadati</taxon>
        <taxon>Pseudomonadota</taxon>
        <taxon>Gammaproteobacteria</taxon>
        <taxon>Vibrionales</taxon>
        <taxon>Vibrionaceae</taxon>
        <taxon>Vibrio</taxon>
    </lineage>
</organism>
<protein>
    <submittedName>
        <fullName evidence="1">Uncharacterized protein</fullName>
    </submittedName>
</protein>
<dbReference type="RefSeq" id="WP_237363846.1">
    <property type="nucleotide sequence ID" value="NZ_CAKLDM010000004.1"/>
</dbReference>
<dbReference type="Proteomes" id="UP000838748">
    <property type="component" value="Unassembled WGS sequence"/>
</dbReference>
<sequence length="231" mass="27220">MNNDVTLSGFLDDVRNHEMTIKADTDEFRSLTFSHPKTNNKYFNITTWGYHLCISGDMGTYVFSRLNDMFDFFRSETMYVNHGYWGEKLEAISKWGGQYEFCSSLVVNSIRARAAEICEQIEHYVGEEQKALGKSNQELQDEFLEEIDQLISFHDFDEYRYVSTVEEFHSITLGGNPLLDDGYFDWLQDKELSYQYQWCCFAIVWAIKQYDRYHNPIVIPSHYQALQSDVE</sequence>
<proteinExistence type="predicted"/>